<dbReference type="AlphaFoldDB" id="C8W2B8"/>
<evidence type="ECO:0000313" key="1">
    <source>
        <dbReference type="EMBL" id="ACV61782.1"/>
    </source>
</evidence>
<organism evidence="1 2">
    <name type="scientific">Desulfofarcimen acetoxidans (strain ATCC 49208 / DSM 771 / KCTC 5769 / VKM B-1644 / 5575)</name>
    <name type="common">Desulfotomaculum acetoxidans</name>
    <dbReference type="NCBI Taxonomy" id="485916"/>
    <lineage>
        <taxon>Bacteria</taxon>
        <taxon>Bacillati</taxon>
        <taxon>Bacillota</taxon>
        <taxon>Clostridia</taxon>
        <taxon>Eubacteriales</taxon>
        <taxon>Peptococcaceae</taxon>
        <taxon>Desulfofarcimen</taxon>
    </lineage>
</organism>
<dbReference type="RefSeq" id="WP_015756498.1">
    <property type="nucleotide sequence ID" value="NC_013216.1"/>
</dbReference>
<dbReference type="Proteomes" id="UP000002217">
    <property type="component" value="Chromosome"/>
</dbReference>
<reference evidence="1 2" key="1">
    <citation type="journal article" date="2009" name="Stand. Genomic Sci.">
        <title>Complete genome sequence of Desulfotomaculum acetoxidans type strain (5575).</title>
        <authorList>
            <person name="Spring S."/>
            <person name="Lapidus A."/>
            <person name="Schroder M."/>
            <person name="Gleim D."/>
            <person name="Sims D."/>
            <person name="Meincke L."/>
            <person name="Glavina Del Rio T."/>
            <person name="Tice H."/>
            <person name="Copeland A."/>
            <person name="Cheng J.F."/>
            <person name="Lucas S."/>
            <person name="Chen F."/>
            <person name="Nolan M."/>
            <person name="Bruce D."/>
            <person name="Goodwin L."/>
            <person name="Pitluck S."/>
            <person name="Ivanova N."/>
            <person name="Mavromatis K."/>
            <person name="Mikhailova N."/>
            <person name="Pati A."/>
            <person name="Chen A."/>
            <person name="Palaniappan K."/>
            <person name="Land M."/>
            <person name="Hauser L."/>
            <person name="Chang Y.J."/>
            <person name="Jeffries C.D."/>
            <person name="Chain P."/>
            <person name="Saunders E."/>
            <person name="Brettin T."/>
            <person name="Detter J.C."/>
            <person name="Goker M."/>
            <person name="Bristow J."/>
            <person name="Eisen J.A."/>
            <person name="Markowitz V."/>
            <person name="Hugenholtz P."/>
            <person name="Kyrpides N.C."/>
            <person name="Klenk H.P."/>
            <person name="Han C."/>
        </authorList>
    </citation>
    <scope>NUCLEOTIDE SEQUENCE [LARGE SCALE GENOMIC DNA]</scope>
    <source>
        <strain evidence="2">ATCC 49208 / DSM 771 / VKM B-1644</strain>
    </source>
</reference>
<dbReference type="EMBL" id="CP001720">
    <property type="protein sequence ID" value="ACV61782.1"/>
    <property type="molecule type" value="Genomic_DNA"/>
</dbReference>
<sequence length="75" mass="7916">MALSTAINFATGVTVNILTTGGFAFTGELIDQTTGTTDTTTTTDSFLIIRLRTATAPYFAGQVLRINMNQIIALG</sequence>
<accession>C8W2B8</accession>
<dbReference type="KEGG" id="dae:Dtox_0886"/>
<dbReference type="HOGENOM" id="CLU_2860360_0_0_9"/>
<dbReference type="OrthoDB" id="1812301at2"/>
<protein>
    <submittedName>
        <fullName evidence="1">Uncharacterized protein</fullName>
    </submittedName>
</protein>
<name>C8W2B8_DESAS</name>
<proteinExistence type="predicted"/>
<evidence type="ECO:0000313" key="2">
    <source>
        <dbReference type="Proteomes" id="UP000002217"/>
    </source>
</evidence>
<keyword evidence="2" id="KW-1185">Reference proteome</keyword>
<gene>
    <name evidence="1" type="ordered locus">Dtox_0886</name>
</gene>